<dbReference type="PROSITE" id="PS50175">
    <property type="entry name" value="ASP_PROT_RETROV"/>
    <property type="match status" value="1"/>
</dbReference>
<dbReference type="PANTHER" id="PTHR37984:SF5">
    <property type="entry name" value="PROTEIN NYNRIN-LIKE"/>
    <property type="match status" value="1"/>
</dbReference>
<comment type="caution">
    <text evidence="10">The sequence shown here is derived from an EMBL/GenBank/DDBJ whole genome shotgun (WGS) entry which is preliminary data.</text>
</comment>
<dbReference type="EMBL" id="JAPWTJ010000125">
    <property type="protein sequence ID" value="KAJ8982413.1"/>
    <property type="molecule type" value="Genomic_DNA"/>
</dbReference>
<accession>A0ABQ9JVR2</accession>
<evidence type="ECO:0000313" key="10">
    <source>
        <dbReference type="EMBL" id="KAJ8982413.1"/>
    </source>
</evidence>
<dbReference type="InterPro" id="IPR001878">
    <property type="entry name" value="Znf_CCHC"/>
</dbReference>
<keyword evidence="11" id="KW-1185">Reference proteome</keyword>
<keyword evidence="2" id="KW-0548">Nucleotidyltransferase</keyword>
<proteinExistence type="predicted"/>
<evidence type="ECO:0000256" key="7">
    <source>
        <dbReference type="SAM" id="MobiDB-lite"/>
    </source>
</evidence>
<evidence type="ECO:0000256" key="6">
    <source>
        <dbReference type="PROSITE-ProRule" id="PRU00047"/>
    </source>
</evidence>
<dbReference type="CDD" id="cd00303">
    <property type="entry name" value="retropepsin_like"/>
    <property type="match status" value="1"/>
</dbReference>
<keyword evidence="4" id="KW-0255">Endonuclease</keyword>
<keyword evidence="5" id="KW-0378">Hydrolase</keyword>
<dbReference type="Gene3D" id="4.10.60.10">
    <property type="entry name" value="Zinc finger, CCHC-type"/>
    <property type="match status" value="1"/>
</dbReference>
<gene>
    <name evidence="10" type="ORF">NQ317_017215</name>
</gene>
<keyword evidence="1" id="KW-0808">Transferase</keyword>
<dbReference type="InterPro" id="IPR050951">
    <property type="entry name" value="Retrovirus_Pol_polyprotein"/>
</dbReference>
<dbReference type="SUPFAM" id="SSF50630">
    <property type="entry name" value="Acid proteases"/>
    <property type="match status" value="1"/>
</dbReference>
<evidence type="ECO:0000256" key="5">
    <source>
        <dbReference type="ARBA" id="ARBA00022801"/>
    </source>
</evidence>
<feature type="compositionally biased region" description="Basic and acidic residues" evidence="7">
    <location>
        <begin position="334"/>
        <end position="349"/>
    </location>
</feature>
<dbReference type="PANTHER" id="PTHR37984">
    <property type="entry name" value="PROTEIN CBG26694"/>
    <property type="match status" value="1"/>
</dbReference>
<name>A0ABQ9JVR2_9CUCU</name>
<dbReference type="InterPro" id="IPR001995">
    <property type="entry name" value="Peptidase_A2_cat"/>
</dbReference>
<dbReference type="Proteomes" id="UP001162164">
    <property type="component" value="Unassembled WGS sequence"/>
</dbReference>
<feature type="domain" description="Peptidase A2" evidence="9">
    <location>
        <begin position="433"/>
        <end position="514"/>
    </location>
</feature>
<keyword evidence="6" id="KW-0479">Metal-binding</keyword>
<evidence type="ECO:0000256" key="4">
    <source>
        <dbReference type="ARBA" id="ARBA00022759"/>
    </source>
</evidence>
<dbReference type="Pfam" id="PF00077">
    <property type="entry name" value="RVP"/>
    <property type="match status" value="1"/>
</dbReference>
<dbReference type="InterPro" id="IPR018061">
    <property type="entry name" value="Retropepsins"/>
</dbReference>
<evidence type="ECO:0000313" key="11">
    <source>
        <dbReference type="Proteomes" id="UP001162164"/>
    </source>
</evidence>
<feature type="compositionally biased region" description="Acidic residues" evidence="7">
    <location>
        <begin position="110"/>
        <end position="147"/>
    </location>
</feature>
<dbReference type="InterPro" id="IPR036875">
    <property type="entry name" value="Znf_CCHC_sf"/>
</dbReference>
<dbReference type="SUPFAM" id="SSF57756">
    <property type="entry name" value="Retrovirus zinc finger-like domains"/>
    <property type="match status" value="1"/>
</dbReference>
<organism evidence="10 11">
    <name type="scientific">Molorchus minor</name>
    <dbReference type="NCBI Taxonomy" id="1323400"/>
    <lineage>
        <taxon>Eukaryota</taxon>
        <taxon>Metazoa</taxon>
        <taxon>Ecdysozoa</taxon>
        <taxon>Arthropoda</taxon>
        <taxon>Hexapoda</taxon>
        <taxon>Insecta</taxon>
        <taxon>Pterygota</taxon>
        <taxon>Neoptera</taxon>
        <taxon>Endopterygota</taxon>
        <taxon>Coleoptera</taxon>
        <taxon>Polyphaga</taxon>
        <taxon>Cucujiformia</taxon>
        <taxon>Chrysomeloidea</taxon>
        <taxon>Cerambycidae</taxon>
        <taxon>Lamiinae</taxon>
        <taxon>Monochamini</taxon>
        <taxon>Molorchus</taxon>
    </lineage>
</organism>
<dbReference type="SMART" id="SM00343">
    <property type="entry name" value="ZnF_C2HC"/>
    <property type="match status" value="2"/>
</dbReference>
<sequence length="750" mass="85787">MATLGEIDKISYNITNSALKAVRALHVIAYGDEGQPRKLRKALRNFSGFDFEKTSDDYVAKVNDVKNQLSQADLIVACNILNLNYSGTIDDVTERICSFLINLHLDDNETEDVNEDELEDEEKINEDEEDIEDEDDEQTEDEGEDENTVARGATRRTKTAQTTIKKDYFALTFRDVEESIRQFDDFEEIADISGWNELQKLIFAKKSLTGLAKMFVQSEKGIKTWAILKKKLKAEFEVKVSSAQIHKILMTRKKKHDESVQEYALSMREIGSRGKIENEVIMQYIIDGIQDGTSHKVILYGARNFVEFKEKLKLYEQMKKAEGHQERKHSFKPKKGDFQSQVKKEKDDANPKKNKIMVCFNCGAKGHKSVDCPNKAKGLKCFLCNEFGHVAKKCTKKTPKDEVKTESNASSNMTIVEVVPTNAIRLVIDGVQLMALMDTGSDISAIRSDIYHTYFSSIPLDKSFITLKGIGTNKVMTLGSFEKTVLANDEEVTLKIHVLPNEATNFKCILGNDLFSQVNVNICDGEIIVFKKNNDNYLMKITIDDDKETEICDLGHITNTENQNKVRRLIEDYKPNKVRTTDIKMKLVLKDEEPRALNSTIQRSINATPFEVLTGVKMRTKEEVRIKELIEQEAIAQFDNQREQLRLESKKQILKVQDENRKNYNLRRRHPKRYRVGDLVAIKRTQFGPGLKLKQKFFGPYEITKTKPNERYDVCKVGDHEGPVCTSTCSEYLKPWIDNESDSDSLSMSE</sequence>
<evidence type="ECO:0000259" key="9">
    <source>
        <dbReference type="PROSITE" id="PS50175"/>
    </source>
</evidence>
<evidence type="ECO:0000256" key="1">
    <source>
        <dbReference type="ARBA" id="ARBA00022679"/>
    </source>
</evidence>
<keyword evidence="3" id="KW-0540">Nuclease</keyword>
<protein>
    <recommendedName>
        <fullName evidence="12">CCHC-type domain-containing protein</fullName>
    </recommendedName>
</protein>
<dbReference type="Pfam" id="PF00098">
    <property type="entry name" value="zf-CCHC"/>
    <property type="match status" value="2"/>
</dbReference>
<dbReference type="InterPro" id="IPR021109">
    <property type="entry name" value="Peptidase_aspartic_dom_sf"/>
</dbReference>
<dbReference type="PROSITE" id="PS50158">
    <property type="entry name" value="ZF_CCHC"/>
    <property type="match status" value="2"/>
</dbReference>
<keyword evidence="6" id="KW-0862">Zinc</keyword>
<reference evidence="10" key="1">
    <citation type="journal article" date="2023" name="Insect Mol. Biol.">
        <title>Genome sequencing provides insights into the evolution of gene families encoding plant cell wall-degrading enzymes in longhorned beetles.</title>
        <authorList>
            <person name="Shin N.R."/>
            <person name="Okamura Y."/>
            <person name="Kirsch R."/>
            <person name="Pauchet Y."/>
        </authorList>
    </citation>
    <scope>NUCLEOTIDE SEQUENCE</scope>
    <source>
        <strain evidence="10">MMC_N1</strain>
    </source>
</reference>
<evidence type="ECO:0008006" key="12">
    <source>
        <dbReference type="Google" id="ProtNLM"/>
    </source>
</evidence>
<feature type="region of interest" description="Disordered" evidence="7">
    <location>
        <begin position="110"/>
        <end position="156"/>
    </location>
</feature>
<dbReference type="Gene3D" id="2.40.70.10">
    <property type="entry name" value="Acid Proteases"/>
    <property type="match status" value="1"/>
</dbReference>
<evidence type="ECO:0000256" key="3">
    <source>
        <dbReference type="ARBA" id="ARBA00022722"/>
    </source>
</evidence>
<evidence type="ECO:0000256" key="2">
    <source>
        <dbReference type="ARBA" id="ARBA00022695"/>
    </source>
</evidence>
<keyword evidence="6" id="KW-0863">Zinc-finger</keyword>
<feature type="domain" description="CCHC-type" evidence="8">
    <location>
        <begin position="380"/>
        <end position="396"/>
    </location>
</feature>
<evidence type="ECO:0000259" key="8">
    <source>
        <dbReference type="PROSITE" id="PS50158"/>
    </source>
</evidence>
<feature type="domain" description="CCHC-type" evidence="8">
    <location>
        <begin position="359"/>
        <end position="374"/>
    </location>
</feature>
<feature type="region of interest" description="Disordered" evidence="7">
    <location>
        <begin position="322"/>
        <end position="349"/>
    </location>
</feature>